<name>A0A0C3DRG3_OIDMZ</name>
<dbReference type="InParanoid" id="A0A0C3DRG3"/>
<sequence>MASWAGQPSIKGSTESVRMALLTLTAMGLQLTWGVEMTYCTPYLLKLGLSKSRTSLVWIAGPLSGLIMQPIVGVISDRCMSRYGRRRPFMIIGSFFVAACLLVLGWTKEIVEIFVSEGEFAQTCMISLAVFAIYAVDFSINAGEMVSVGHLAGYAVGTLDLVQLFGTTLGDSQFKKLCLFAAFGLILTVGITSWAVTERVLVSRDDDSEDGIVKIVSRIFNATKQLPPRIQAICWIQFWSWIGWFPFLFYSTTWVGETYFRYDASRDTAESNDSLGDIGRIGSMALVVSSFITFISAFVLPLIVKSPEENQFTKRPPAAIAELARKLSKYQPNLLSAWICGHLMFSGAMILAPFAHSFKFATALVAFCGLPWMLASWAPNTFMGMEVNRLSSPTNHRRGSLSRLEAIELLSPQTPYSSRTPQTPHTPSLLLLEPVGGEAPVASTGELSGLYFGILNIYTTMPQFIGTFISMIVFAILEPGKSPEFHGGAAENPPAKNGPNGIAVCLFIGALSNIGAAWATKKLGDLP</sequence>
<dbReference type="Gene3D" id="1.20.1250.20">
    <property type="entry name" value="MFS general substrate transporter like domains"/>
    <property type="match status" value="1"/>
</dbReference>
<feature type="transmembrane region" description="Helical" evidence="6">
    <location>
        <begin position="232"/>
        <end position="250"/>
    </location>
</feature>
<accession>A0A0C3DRG3</accession>
<evidence type="ECO:0000313" key="8">
    <source>
        <dbReference type="Proteomes" id="UP000054321"/>
    </source>
</evidence>
<dbReference type="GO" id="GO:0008506">
    <property type="term" value="F:sucrose:proton symporter activity"/>
    <property type="evidence" value="ECO:0007669"/>
    <property type="project" value="TreeGrafter"/>
</dbReference>
<feature type="transmembrane region" description="Helical" evidence="6">
    <location>
        <begin position="17"/>
        <end position="35"/>
    </location>
</feature>
<dbReference type="Proteomes" id="UP000054321">
    <property type="component" value="Unassembled WGS sequence"/>
</dbReference>
<dbReference type="InterPro" id="IPR036259">
    <property type="entry name" value="MFS_trans_sf"/>
</dbReference>
<dbReference type="GO" id="GO:0005886">
    <property type="term" value="C:plasma membrane"/>
    <property type="evidence" value="ECO:0007669"/>
    <property type="project" value="TreeGrafter"/>
</dbReference>
<feature type="transmembrane region" description="Helical" evidence="6">
    <location>
        <begin position="501"/>
        <end position="520"/>
    </location>
</feature>
<feature type="transmembrane region" description="Helical" evidence="6">
    <location>
        <begin position="88"/>
        <end position="107"/>
    </location>
</feature>
<keyword evidence="5 6" id="KW-0472">Membrane</keyword>
<dbReference type="PANTHER" id="PTHR19432:SF76">
    <property type="entry name" value="TRANSPORTER, PUTATIVE (EUROFUNG)-RELATED"/>
    <property type="match status" value="1"/>
</dbReference>
<organism evidence="7 8">
    <name type="scientific">Oidiodendron maius (strain Zn)</name>
    <dbReference type="NCBI Taxonomy" id="913774"/>
    <lineage>
        <taxon>Eukaryota</taxon>
        <taxon>Fungi</taxon>
        <taxon>Dikarya</taxon>
        <taxon>Ascomycota</taxon>
        <taxon>Pezizomycotina</taxon>
        <taxon>Leotiomycetes</taxon>
        <taxon>Leotiomycetes incertae sedis</taxon>
        <taxon>Myxotrichaceae</taxon>
        <taxon>Oidiodendron</taxon>
    </lineage>
</organism>
<dbReference type="Pfam" id="PF13347">
    <property type="entry name" value="MFS_2"/>
    <property type="match status" value="1"/>
</dbReference>
<evidence type="ECO:0008006" key="9">
    <source>
        <dbReference type="Google" id="ProtNLM"/>
    </source>
</evidence>
<dbReference type="HOGENOM" id="CLU_018303_0_0_1"/>
<dbReference type="AlphaFoldDB" id="A0A0C3DRG3"/>
<feature type="transmembrane region" description="Helical" evidence="6">
    <location>
        <begin position="55"/>
        <end position="76"/>
    </location>
</feature>
<feature type="transmembrane region" description="Helical" evidence="6">
    <location>
        <begin position="148"/>
        <end position="165"/>
    </location>
</feature>
<keyword evidence="8" id="KW-1185">Reference proteome</keyword>
<comment type="subcellular location">
    <subcellularLocation>
        <location evidence="1">Membrane</location>
        <topology evidence="1">Multi-pass membrane protein</topology>
    </subcellularLocation>
</comment>
<feature type="transmembrane region" description="Helical" evidence="6">
    <location>
        <begin position="455"/>
        <end position="477"/>
    </location>
</feature>
<evidence type="ECO:0000313" key="7">
    <source>
        <dbReference type="EMBL" id="KIN04618.1"/>
    </source>
</evidence>
<proteinExistence type="predicted"/>
<evidence type="ECO:0000256" key="6">
    <source>
        <dbReference type="SAM" id="Phobius"/>
    </source>
</evidence>
<feature type="transmembrane region" description="Helical" evidence="6">
    <location>
        <begin position="119"/>
        <end position="136"/>
    </location>
</feature>
<evidence type="ECO:0000256" key="2">
    <source>
        <dbReference type="ARBA" id="ARBA00022448"/>
    </source>
</evidence>
<evidence type="ECO:0000256" key="3">
    <source>
        <dbReference type="ARBA" id="ARBA00022692"/>
    </source>
</evidence>
<dbReference type="OrthoDB" id="28755at2759"/>
<feature type="transmembrane region" description="Helical" evidence="6">
    <location>
        <begin position="360"/>
        <end position="379"/>
    </location>
</feature>
<dbReference type="EMBL" id="KN832872">
    <property type="protein sequence ID" value="KIN04618.1"/>
    <property type="molecule type" value="Genomic_DNA"/>
</dbReference>
<keyword evidence="3 6" id="KW-0812">Transmembrane</keyword>
<evidence type="ECO:0000256" key="4">
    <source>
        <dbReference type="ARBA" id="ARBA00022989"/>
    </source>
</evidence>
<keyword evidence="4 6" id="KW-1133">Transmembrane helix</keyword>
<evidence type="ECO:0000256" key="1">
    <source>
        <dbReference type="ARBA" id="ARBA00004141"/>
    </source>
</evidence>
<feature type="transmembrane region" description="Helical" evidence="6">
    <location>
        <begin position="334"/>
        <end position="354"/>
    </location>
</feature>
<keyword evidence="2" id="KW-0813">Transport</keyword>
<gene>
    <name evidence="7" type="ORF">OIDMADRAFT_101564</name>
</gene>
<dbReference type="SUPFAM" id="SSF103473">
    <property type="entry name" value="MFS general substrate transporter"/>
    <property type="match status" value="1"/>
</dbReference>
<dbReference type="PANTHER" id="PTHR19432">
    <property type="entry name" value="SUGAR TRANSPORTER"/>
    <property type="match status" value="1"/>
</dbReference>
<feature type="transmembrane region" description="Helical" evidence="6">
    <location>
        <begin position="281"/>
        <end position="304"/>
    </location>
</feature>
<feature type="transmembrane region" description="Helical" evidence="6">
    <location>
        <begin position="177"/>
        <end position="196"/>
    </location>
</feature>
<evidence type="ECO:0000256" key="5">
    <source>
        <dbReference type="ARBA" id="ARBA00023136"/>
    </source>
</evidence>
<reference evidence="8" key="2">
    <citation type="submission" date="2015-01" db="EMBL/GenBank/DDBJ databases">
        <title>Evolutionary Origins and Diversification of the Mycorrhizal Mutualists.</title>
        <authorList>
            <consortium name="DOE Joint Genome Institute"/>
            <consortium name="Mycorrhizal Genomics Consortium"/>
            <person name="Kohler A."/>
            <person name="Kuo A."/>
            <person name="Nagy L.G."/>
            <person name="Floudas D."/>
            <person name="Copeland A."/>
            <person name="Barry K.W."/>
            <person name="Cichocki N."/>
            <person name="Veneault-Fourrey C."/>
            <person name="LaButti K."/>
            <person name="Lindquist E.A."/>
            <person name="Lipzen A."/>
            <person name="Lundell T."/>
            <person name="Morin E."/>
            <person name="Murat C."/>
            <person name="Riley R."/>
            <person name="Ohm R."/>
            <person name="Sun H."/>
            <person name="Tunlid A."/>
            <person name="Henrissat B."/>
            <person name="Grigoriev I.V."/>
            <person name="Hibbett D.S."/>
            <person name="Martin F."/>
        </authorList>
    </citation>
    <scope>NUCLEOTIDE SEQUENCE [LARGE SCALE GENOMIC DNA]</scope>
    <source>
        <strain evidence="8">Zn</strain>
    </source>
</reference>
<reference evidence="7 8" key="1">
    <citation type="submission" date="2014-04" db="EMBL/GenBank/DDBJ databases">
        <authorList>
            <consortium name="DOE Joint Genome Institute"/>
            <person name="Kuo A."/>
            <person name="Martino E."/>
            <person name="Perotto S."/>
            <person name="Kohler A."/>
            <person name="Nagy L.G."/>
            <person name="Floudas D."/>
            <person name="Copeland A."/>
            <person name="Barry K.W."/>
            <person name="Cichocki N."/>
            <person name="Veneault-Fourrey C."/>
            <person name="LaButti K."/>
            <person name="Lindquist E.A."/>
            <person name="Lipzen A."/>
            <person name="Lundell T."/>
            <person name="Morin E."/>
            <person name="Murat C."/>
            <person name="Sun H."/>
            <person name="Tunlid A."/>
            <person name="Henrissat B."/>
            <person name="Grigoriev I.V."/>
            <person name="Hibbett D.S."/>
            <person name="Martin F."/>
            <person name="Nordberg H.P."/>
            <person name="Cantor M.N."/>
            <person name="Hua S.X."/>
        </authorList>
    </citation>
    <scope>NUCLEOTIDE SEQUENCE [LARGE SCALE GENOMIC DNA]</scope>
    <source>
        <strain evidence="7 8">Zn</strain>
    </source>
</reference>
<protein>
    <recommendedName>
        <fullName evidence="9">Major facilitator superfamily (MFS) profile domain-containing protein</fullName>
    </recommendedName>
</protein>